<evidence type="ECO:0000256" key="1">
    <source>
        <dbReference type="SAM" id="Phobius"/>
    </source>
</evidence>
<evidence type="ECO:0000313" key="3">
    <source>
        <dbReference type="Proteomes" id="UP000018720"/>
    </source>
</evidence>
<dbReference type="EMBL" id="AHOM02000001">
    <property type="protein sequence ID" value="EJZ44067.1"/>
    <property type="molecule type" value="Genomic_DNA"/>
</dbReference>
<organism evidence="2 3">
    <name type="scientific">Leptospira licerasiae str. MMD4847</name>
    <dbReference type="NCBI Taxonomy" id="1049971"/>
    <lineage>
        <taxon>Bacteria</taxon>
        <taxon>Pseudomonadati</taxon>
        <taxon>Spirochaetota</taxon>
        <taxon>Spirochaetia</taxon>
        <taxon>Leptospirales</taxon>
        <taxon>Leptospiraceae</taxon>
        <taxon>Leptospira</taxon>
    </lineage>
</organism>
<gene>
    <name evidence="2" type="ORF">LEP1GSC178_2305</name>
</gene>
<feature type="transmembrane region" description="Helical" evidence="1">
    <location>
        <begin position="38"/>
        <end position="56"/>
    </location>
</feature>
<sequence length="237" mass="26412">MHRDCSSDIYDILISSILLLNCEIAEKEDRGKLKYKSLIFYLTFLFVGCGTTIQVVQDPFRDITVVKMDMDHEAKVDNPNKSVYSYGGQYAKEIKNGVVSQITLIIRLQGSETLAALGPEAYIKIDRKSTKLLVSDSNYSANQVTVRTQVPANMGPGIGFGYGYSAVPATTTRTSTLTSNILSGKVTFTKEMENDILSAKLLQYRFYSANDAIDLFVSDSQLEIIQKFIKNRGEVQK</sequence>
<comment type="caution">
    <text evidence="2">The sequence shown here is derived from an EMBL/GenBank/DDBJ whole genome shotgun (WGS) entry which is preliminary data.</text>
</comment>
<keyword evidence="1" id="KW-0812">Transmembrane</keyword>
<name>A0ABN0HEQ6_9LEPT</name>
<keyword evidence="3" id="KW-1185">Reference proteome</keyword>
<keyword evidence="1" id="KW-1133">Transmembrane helix</keyword>
<proteinExistence type="predicted"/>
<keyword evidence="1" id="KW-0472">Membrane</keyword>
<protein>
    <submittedName>
        <fullName evidence="2">Uncharacterized protein</fullName>
    </submittedName>
</protein>
<evidence type="ECO:0000313" key="2">
    <source>
        <dbReference type="EMBL" id="EJZ44067.1"/>
    </source>
</evidence>
<dbReference type="Proteomes" id="UP000018720">
    <property type="component" value="Unassembled WGS sequence"/>
</dbReference>
<reference evidence="2 3" key="1">
    <citation type="submission" date="2012-08" db="EMBL/GenBank/DDBJ databases">
        <authorList>
            <person name="Harkins D.M."/>
            <person name="Durkin A.S."/>
            <person name="Selengut J.D."/>
            <person name="Sanka R."/>
            <person name="DePew J."/>
            <person name="Purushe J."/>
            <person name="Matthias M.A."/>
            <person name="Vinetz J.M."/>
            <person name="Sutton G.G."/>
            <person name="Nelson W.C."/>
            <person name="Fouts D.E."/>
        </authorList>
    </citation>
    <scope>NUCLEOTIDE SEQUENCE [LARGE SCALE GENOMIC DNA]</scope>
    <source>
        <strain evidence="2 3">MMD4847</strain>
    </source>
</reference>
<accession>A0ABN0HEQ6</accession>